<name>W8VX71_9FLAO</name>
<reference evidence="1 2" key="1">
    <citation type="journal article" date="2014" name="Proc. Natl. Acad. Sci. U.S.A.">
        <title>Functional characterization of flavobacteria rhodopsins reveals a unique class of light-driven chloride pump in bacteria.</title>
        <authorList>
            <person name="Yoshizawa S."/>
            <person name="Kumagai Y."/>
            <person name="Kim H."/>
            <person name="Ogura Y."/>
            <person name="Hayashi T."/>
            <person name="Iwasaki W."/>
            <person name="DeLong E.F."/>
            <person name="Kogure K."/>
        </authorList>
    </citation>
    <scope>NUCLEOTIDE SEQUENCE [LARGE SCALE GENOMIC DNA]</scope>
    <source>
        <strain evidence="1 2">S1-08</strain>
    </source>
</reference>
<evidence type="ECO:0000313" key="1">
    <source>
        <dbReference type="EMBL" id="BAO55417.1"/>
    </source>
</evidence>
<dbReference type="AlphaFoldDB" id="W8VX71"/>
<sequence>MFAFAKAKFMFDKINFNRFNCFVKNTTNYKTEKKPLF</sequence>
<dbReference type="EMBL" id="AP014548">
    <property type="protein sequence ID" value="BAO55417.1"/>
    <property type="molecule type" value="Genomic_DNA"/>
</dbReference>
<accession>W8VX71</accession>
<keyword evidence="2" id="KW-1185">Reference proteome</keyword>
<dbReference type="Proteomes" id="UP000031760">
    <property type="component" value="Chromosome"/>
</dbReference>
<protein>
    <submittedName>
        <fullName evidence="1">Uncharacterized protein</fullName>
    </submittedName>
</protein>
<evidence type="ECO:0000313" key="2">
    <source>
        <dbReference type="Proteomes" id="UP000031760"/>
    </source>
</evidence>
<dbReference type="HOGENOM" id="CLU_3346593_0_0_10"/>
<dbReference type="KEGG" id="nmf:NMS_1408"/>
<organism evidence="1 2">
    <name type="scientific">Nonlabens marinus S1-08</name>
    <dbReference type="NCBI Taxonomy" id="1454201"/>
    <lineage>
        <taxon>Bacteria</taxon>
        <taxon>Pseudomonadati</taxon>
        <taxon>Bacteroidota</taxon>
        <taxon>Flavobacteriia</taxon>
        <taxon>Flavobacteriales</taxon>
        <taxon>Flavobacteriaceae</taxon>
        <taxon>Nonlabens</taxon>
    </lineage>
</organism>
<proteinExistence type="predicted"/>
<gene>
    <name evidence="1" type="ORF">NMS_1408</name>
</gene>